<dbReference type="SMART" id="SM00028">
    <property type="entry name" value="TPR"/>
    <property type="match status" value="8"/>
</dbReference>
<comment type="caution">
    <text evidence="9">The sequence shown here is derived from an EMBL/GenBank/DDBJ whole genome shotgun (WGS) entry which is preliminary data.</text>
</comment>
<dbReference type="Pfam" id="PF12895">
    <property type="entry name" value="ANAPC3"/>
    <property type="match status" value="1"/>
</dbReference>
<keyword evidence="2" id="KW-0677">Repeat</keyword>
<feature type="repeat" description="TPR" evidence="7">
    <location>
        <begin position="542"/>
        <end position="575"/>
    </location>
</feature>
<comment type="similarity">
    <text evidence="5">Belongs to the APC3/CDC27 family.</text>
</comment>
<dbReference type="GO" id="GO:0007091">
    <property type="term" value="P:metaphase/anaphase transition of mitotic cell cycle"/>
    <property type="evidence" value="ECO:0007669"/>
    <property type="project" value="TreeGrafter"/>
</dbReference>
<dbReference type="Pfam" id="PF13181">
    <property type="entry name" value="TPR_8"/>
    <property type="match status" value="3"/>
</dbReference>
<dbReference type="SUPFAM" id="SSF48452">
    <property type="entry name" value="TPR-like"/>
    <property type="match status" value="2"/>
</dbReference>
<evidence type="ECO:0000256" key="4">
    <source>
        <dbReference type="ARBA" id="ARBA00023242"/>
    </source>
</evidence>
<dbReference type="GO" id="GO:0016567">
    <property type="term" value="P:protein ubiquitination"/>
    <property type="evidence" value="ECO:0007669"/>
    <property type="project" value="TreeGrafter"/>
</dbReference>
<feature type="repeat" description="TPR" evidence="7">
    <location>
        <begin position="712"/>
        <end position="745"/>
    </location>
</feature>
<dbReference type="EMBL" id="JAZGQO010000021">
    <property type="protein sequence ID" value="KAK6166380.1"/>
    <property type="molecule type" value="Genomic_DNA"/>
</dbReference>
<evidence type="ECO:0000313" key="10">
    <source>
        <dbReference type="Proteomes" id="UP001347796"/>
    </source>
</evidence>
<organism evidence="9 10">
    <name type="scientific">Patella caerulea</name>
    <name type="common">Rayed Mediterranean limpet</name>
    <dbReference type="NCBI Taxonomy" id="87958"/>
    <lineage>
        <taxon>Eukaryota</taxon>
        <taxon>Metazoa</taxon>
        <taxon>Spiralia</taxon>
        <taxon>Lophotrochozoa</taxon>
        <taxon>Mollusca</taxon>
        <taxon>Gastropoda</taxon>
        <taxon>Patellogastropoda</taxon>
        <taxon>Patelloidea</taxon>
        <taxon>Patellidae</taxon>
        <taxon>Patella</taxon>
    </lineage>
</organism>
<feature type="repeat" description="TPR" evidence="7">
    <location>
        <begin position="115"/>
        <end position="148"/>
    </location>
</feature>
<dbReference type="InterPro" id="IPR019734">
    <property type="entry name" value="TPR_rpt"/>
</dbReference>
<dbReference type="GO" id="GO:0005737">
    <property type="term" value="C:cytoplasm"/>
    <property type="evidence" value="ECO:0007669"/>
    <property type="project" value="TreeGrafter"/>
</dbReference>
<dbReference type="PROSITE" id="PS50293">
    <property type="entry name" value="TPR_REGION"/>
    <property type="match status" value="1"/>
</dbReference>
<dbReference type="AlphaFoldDB" id="A0AAN8IVQ5"/>
<dbReference type="GO" id="GO:0051301">
    <property type="term" value="P:cell division"/>
    <property type="evidence" value="ECO:0007669"/>
    <property type="project" value="TreeGrafter"/>
</dbReference>
<evidence type="ECO:0000256" key="8">
    <source>
        <dbReference type="SAM" id="MobiDB-lite"/>
    </source>
</evidence>
<keyword evidence="10" id="KW-1185">Reference proteome</keyword>
<name>A0AAN8IVQ5_PATCE</name>
<dbReference type="PROSITE" id="PS50005">
    <property type="entry name" value="TPR"/>
    <property type="match status" value="6"/>
</dbReference>
<dbReference type="InterPro" id="IPR011990">
    <property type="entry name" value="TPR-like_helical_dom_sf"/>
</dbReference>
<dbReference type="FunFam" id="1.25.40.10:FF:000018">
    <property type="entry name" value="Cell division cycle protein 27 homolog B"/>
    <property type="match status" value="1"/>
</dbReference>
<evidence type="ECO:0000256" key="5">
    <source>
        <dbReference type="ARBA" id="ARBA00038210"/>
    </source>
</evidence>
<evidence type="ECO:0000256" key="7">
    <source>
        <dbReference type="PROSITE-ProRule" id="PRU00339"/>
    </source>
</evidence>
<dbReference type="Pfam" id="PF00515">
    <property type="entry name" value="TPR_1"/>
    <property type="match status" value="2"/>
</dbReference>
<accession>A0AAN8IVQ5</accession>
<sequence>MIHQEPVQAAIWDALNHYAYPDAAFLAERLFAEAPNHDTLYLLATCYFRAGRPIQAHLLLQKHDSPSHDCKYLLAKCCIEIDKLCEAESVLVGDVFTKYNSSLDEVEVEYGNMACHVFSLLASVYSKTDRIEKAVECYKRSLRLNPLLWKSFERLCQLGEKVDPCQIFQNTLPVADTPLPSFSIGVADTISPISTTHSPGLKLLNVQSPMPSINVIPADSINLTPDNQNVPIISQIPTAPKVTRIKKNNREPPTGLSKAMSRKTLFNIQSPLSPSFGVMPFDSSSPRIHNMPFLTPSPVALSETQLKDVEAPYKKPVTRRQNQNLVPKPPVFNFCGNSKSQDIGNQQSGLPNVRRSSRLFGNSSSVKENNKSQGNKTRLTSPKAINRKSKSRTIKSQQELNEINKEDYTADNKSYINDAPSQTQMIIHMQHQSMAGVLTLLQALGKGYQALSDYNSKKAIDLFSKLPEHQYNTGWVLSQIAKSFYYMANYHKAKRLFQEVRRLEPYYLESMDLYSTTLWHLQLEVELSTLAKDLTELDKTSPQAWCATGNCFSLQQEHDLAIKFFQRALQVDPNCSYAYTLLGHEYVTTEEFDKAMACFRNAVRVDIRLYTAWYGIGLIYHKQEKYNLAELHFRKALSINPESSVLMCHVAVVQHAQKKSEPALKTLEKAISIDPKNALCKFHRASILFAVDKDQEALKELEELKQLVPKESLVYFLIGKVHRKLGNTHLSLINFSWATDLDPQGANNSIKEAIDKRYSTDADDDDVIFGGNEGSFDPVGNLDELGEGPSQSDDNGPVFDQDLQAVESDESL</sequence>
<evidence type="ECO:0000256" key="6">
    <source>
        <dbReference type="ARBA" id="ARBA00039307"/>
    </source>
</evidence>
<feature type="repeat" description="TPR" evidence="7">
    <location>
        <begin position="576"/>
        <end position="609"/>
    </location>
</feature>
<feature type="compositionally biased region" description="Polar residues" evidence="8">
    <location>
        <begin position="359"/>
        <end position="380"/>
    </location>
</feature>
<feature type="repeat" description="TPR" evidence="7">
    <location>
        <begin position="644"/>
        <end position="677"/>
    </location>
</feature>
<evidence type="ECO:0000256" key="3">
    <source>
        <dbReference type="ARBA" id="ARBA00022803"/>
    </source>
</evidence>
<evidence type="ECO:0000313" key="9">
    <source>
        <dbReference type="EMBL" id="KAK6166380.1"/>
    </source>
</evidence>
<protein>
    <recommendedName>
        <fullName evidence="6">Cell division cycle protein 27 homolog</fullName>
    </recommendedName>
</protein>
<feature type="region of interest" description="Disordered" evidence="8">
    <location>
        <begin position="768"/>
        <end position="812"/>
    </location>
</feature>
<evidence type="ECO:0000256" key="1">
    <source>
        <dbReference type="ARBA" id="ARBA00004123"/>
    </source>
</evidence>
<dbReference type="Proteomes" id="UP001347796">
    <property type="component" value="Unassembled WGS sequence"/>
</dbReference>
<comment type="subcellular location">
    <subcellularLocation>
        <location evidence="1">Nucleus</location>
    </subcellularLocation>
</comment>
<keyword evidence="4" id="KW-0539">Nucleus</keyword>
<feature type="compositionally biased region" description="Polar residues" evidence="8">
    <location>
        <begin position="335"/>
        <end position="350"/>
    </location>
</feature>
<reference evidence="9 10" key="1">
    <citation type="submission" date="2024-01" db="EMBL/GenBank/DDBJ databases">
        <title>The genome of the rayed Mediterranean limpet Patella caerulea (Linnaeus, 1758).</title>
        <authorList>
            <person name="Anh-Thu Weber A."/>
            <person name="Halstead-Nussloch G."/>
        </authorList>
    </citation>
    <scope>NUCLEOTIDE SEQUENCE [LARGE SCALE GENOMIC DNA]</scope>
    <source>
        <strain evidence="9">AATW-2023a</strain>
        <tissue evidence="9">Whole specimen</tissue>
    </source>
</reference>
<feature type="repeat" description="TPR" evidence="7">
    <location>
        <begin position="610"/>
        <end position="643"/>
    </location>
</feature>
<dbReference type="GO" id="GO:0031145">
    <property type="term" value="P:anaphase-promoting complex-dependent catabolic process"/>
    <property type="evidence" value="ECO:0007669"/>
    <property type="project" value="TreeGrafter"/>
</dbReference>
<keyword evidence="3 7" id="KW-0802">TPR repeat</keyword>
<proteinExistence type="inferred from homology"/>
<gene>
    <name evidence="9" type="ORF">SNE40_023090</name>
</gene>
<dbReference type="PANTHER" id="PTHR12558:SF13">
    <property type="entry name" value="CELL DIVISION CYCLE PROTEIN 27 HOMOLOG"/>
    <property type="match status" value="1"/>
</dbReference>
<feature type="region of interest" description="Disordered" evidence="8">
    <location>
        <begin position="314"/>
        <end position="394"/>
    </location>
</feature>
<evidence type="ECO:0000256" key="2">
    <source>
        <dbReference type="ARBA" id="ARBA00022737"/>
    </source>
</evidence>
<dbReference type="Gene3D" id="1.25.40.10">
    <property type="entry name" value="Tetratricopeptide repeat domain"/>
    <property type="match status" value="4"/>
</dbReference>
<dbReference type="PANTHER" id="PTHR12558">
    <property type="entry name" value="CELL DIVISION CYCLE 16,23,27"/>
    <property type="match status" value="1"/>
</dbReference>
<dbReference type="GO" id="GO:0005680">
    <property type="term" value="C:anaphase-promoting complex"/>
    <property type="evidence" value="ECO:0007669"/>
    <property type="project" value="TreeGrafter"/>
</dbReference>